<dbReference type="PANTHER" id="PTHR38602:SF1">
    <property type="entry name" value="INNER MEMBRANE PROTEIN"/>
    <property type="match status" value="1"/>
</dbReference>
<organism evidence="2 3">
    <name type="scientific">Micavibrio aeruginosavorus (strain ARL-13)</name>
    <dbReference type="NCBI Taxonomy" id="856793"/>
    <lineage>
        <taxon>Bacteria</taxon>
        <taxon>Pseudomonadati</taxon>
        <taxon>Bdellovibrionota</taxon>
        <taxon>Bdellovibrionia</taxon>
        <taxon>Bdellovibrionales</taxon>
        <taxon>Pseudobdellovibrionaceae</taxon>
        <taxon>Micavibrio</taxon>
    </lineage>
</organism>
<dbReference type="HOGENOM" id="CLU_179416_2_1_5"/>
<keyword evidence="1" id="KW-0812">Transmembrane</keyword>
<gene>
    <name evidence="2" type="ordered locus">MICA_401</name>
</gene>
<evidence type="ECO:0000256" key="1">
    <source>
        <dbReference type="SAM" id="Phobius"/>
    </source>
</evidence>
<feature type="transmembrane region" description="Helical" evidence="1">
    <location>
        <begin position="6"/>
        <end position="25"/>
    </location>
</feature>
<dbReference type="KEGG" id="mai:MICA_401"/>
<dbReference type="STRING" id="856793.MICA_401"/>
<dbReference type="RefSeq" id="WP_014101968.1">
    <property type="nucleotide sequence ID" value="NC_016026.1"/>
</dbReference>
<dbReference type="AlphaFoldDB" id="G2KS62"/>
<reference evidence="2 3" key="1">
    <citation type="journal article" date="2011" name="BMC Genomics">
        <title>Genomic insights into an obligate epibiotic bacterial predator: Micavibrio aeruginosavorus ARL-13.</title>
        <authorList>
            <person name="Wang Z."/>
            <person name="Kadouri D."/>
            <person name="Wu M."/>
        </authorList>
    </citation>
    <scope>NUCLEOTIDE SEQUENCE [LARGE SCALE GENOMIC DNA]</scope>
    <source>
        <strain evidence="2 3">ARL-13</strain>
    </source>
</reference>
<dbReference type="InterPro" id="IPR019201">
    <property type="entry name" value="DUF2065"/>
</dbReference>
<dbReference type="EMBL" id="CP002382">
    <property type="protein sequence ID" value="AEP08745.1"/>
    <property type="molecule type" value="Genomic_DNA"/>
</dbReference>
<name>G2KS62_MICAA</name>
<proteinExistence type="predicted"/>
<dbReference type="OrthoDB" id="9815199at2"/>
<protein>
    <submittedName>
        <fullName evidence="2">Putative membrane protein</fullName>
    </submittedName>
</protein>
<keyword evidence="1" id="KW-1133">Transmembrane helix</keyword>
<dbReference type="Pfam" id="PF09838">
    <property type="entry name" value="DUF2065"/>
    <property type="match status" value="1"/>
</dbReference>
<evidence type="ECO:0000313" key="3">
    <source>
        <dbReference type="Proteomes" id="UP000009286"/>
    </source>
</evidence>
<dbReference type="eggNOG" id="COG3242">
    <property type="taxonomic scope" value="Bacteria"/>
</dbReference>
<dbReference type="PANTHER" id="PTHR38602">
    <property type="entry name" value="INNER MEMBRANE PROTEIN-RELATED"/>
    <property type="match status" value="1"/>
</dbReference>
<feature type="transmembrane region" description="Helical" evidence="1">
    <location>
        <begin position="46"/>
        <end position="66"/>
    </location>
</feature>
<evidence type="ECO:0000313" key="2">
    <source>
        <dbReference type="EMBL" id="AEP08745.1"/>
    </source>
</evidence>
<keyword evidence="3" id="KW-1185">Reference proteome</keyword>
<sequence>MDFAAYILTAFCLIFVIEGLMYALFPDMVRRMMAMAIMLPVQRLRLFGAIMAISGLCLIWIIRGLAG</sequence>
<dbReference type="Proteomes" id="UP000009286">
    <property type="component" value="Chromosome"/>
</dbReference>
<keyword evidence="1" id="KW-0472">Membrane</keyword>
<accession>G2KS62</accession>